<keyword evidence="1" id="KW-0862">Zinc</keyword>
<dbReference type="PROSITE" id="PS50158">
    <property type="entry name" value="ZF_CCHC"/>
    <property type="match status" value="1"/>
</dbReference>
<dbReference type="EnsemblMetazoa" id="CapteT201443">
    <property type="protein sequence ID" value="CapteP201443"/>
    <property type="gene ID" value="CapteG201443"/>
</dbReference>
<dbReference type="EMBL" id="AMQN01015881">
    <property type="status" value="NOT_ANNOTATED_CDS"/>
    <property type="molecule type" value="Genomic_DNA"/>
</dbReference>
<dbReference type="GO" id="GO:0003676">
    <property type="term" value="F:nucleic acid binding"/>
    <property type="evidence" value="ECO:0007669"/>
    <property type="project" value="InterPro"/>
</dbReference>
<evidence type="ECO:0000256" key="1">
    <source>
        <dbReference type="PROSITE-ProRule" id="PRU00047"/>
    </source>
</evidence>
<accession>R7T400</accession>
<organism evidence="4">
    <name type="scientific">Capitella teleta</name>
    <name type="common">Polychaete worm</name>
    <dbReference type="NCBI Taxonomy" id="283909"/>
    <lineage>
        <taxon>Eukaryota</taxon>
        <taxon>Metazoa</taxon>
        <taxon>Spiralia</taxon>
        <taxon>Lophotrochozoa</taxon>
        <taxon>Annelida</taxon>
        <taxon>Polychaeta</taxon>
        <taxon>Sedentaria</taxon>
        <taxon>Scolecida</taxon>
        <taxon>Capitellidae</taxon>
        <taxon>Capitella</taxon>
    </lineage>
</organism>
<feature type="region of interest" description="Disordered" evidence="2">
    <location>
        <begin position="94"/>
        <end position="162"/>
    </location>
</feature>
<dbReference type="Proteomes" id="UP000014760">
    <property type="component" value="Unassembled WGS sequence"/>
</dbReference>
<protein>
    <recommendedName>
        <fullName evidence="3">CCHC-type domain-containing protein</fullName>
    </recommendedName>
</protein>
<feature type="compositionally biased region" description="Polar residues" evidence="2">
    <location>
        <begin position="149"/>
        <end position="162"/>
    </location>
</feature>
<dbReference type="InterPro" id="IPR001878">
    <property type="entry name" value="Znf_CCHC"/>
</dbReference>
<feature type="compositionally biased region" description="Basic residues" evidence="2">
    <location>
        <begin position="136"/>
        <end position="148"/>
    </location>
</feature>
<keyword evidence="6" id="KW-1185">Reference proteome</keyword>
<gene>
    <name evidence="4" type="ORF">CAPTEDRAFT_201443</name>
</gene>
<dbReference type="OrthoDB" id="6115627at2759"/>
<evidence type="ECO:0000259" key="3">
    <source>
        <dbReference type="PROSITE" id="PS50158"/>
    </source>
</evidence>
<evidence type="ECO:0000313" key="5">
    <source>
        <dbReference type="EnsemblMetazoa" id="CapteP201443"/>
    </source>
</evidence>
<reference evidence="4 6" key="2">
    <citation type="journal article" date="2013" name="Nature">
        <title>Insights into bilaterian evolution from three spiralian genomes.</title>
        <authorList>
            <person name="Simakov O."/>
            <person name="Marletaz F."/>
            <person name="Cho S.J."/>
            <person name="Edsinger-Gonzales E."/>
            <person name="Havlak P."/>
            <person name="Hellsten U."/>
            <person name="Kuo D.H."/>
            <person name="Larsson T."/>
            <person name="Lv J."/>
            <person name="Arendt D."/>
            <person name="Savage R."/>
            <person name="Osoegawa K."/>
            <person name="de Jong P."/>
            <person name="Grimwood J."/>
            <person name="Chapman J.A."/>
            <person name="Shapiro H."/>
            <person name="Aerts A."/>
            <person name="Otillar R.P."/>
            <person name="Terry A.Y."/>
            <person name="Boore J.L."/>
            <person name="Grigoriev I.V."/>
            <person name="Lindberg D.R."/>
            <person name="Seaver E.C."/>
            <person name="Weisblat D.A."/>
            <person name="Putnam N.H."/>
            <person name="Rokhsar D.S."/>
        </authorList>
    </citation>
    <scope>NUCLEOTIDE SEQUENCE</scope>
    <source>
        <strain evidence="4 6">I ESC-2004</strain>
    </source>
</reference>
<name>R7T400_CAPTE</name>
<dbReference type="HOGENOM" id="CLU_850594_0_0_1"/>
<evidence type="ECO:0000313" key="6">
    <source>
        <dbReference type="Proteomes" id="UP000014760"/>
    </source>
</evidence>
<dbReference type="EMBL" id="AMQN01015880">
    <property type="status" value="NOT_ANNOTATED_CDS"/>
    <property type="molecule type" value="Genomic_DNA"/>
</dbReference>
<proteinExistence type="predicted"/>
<dbReference type="EMBL" id="KB312313">
    <property type="protein sequence ID" value="ELT87446.1"/>
    <property type="molecule type" value="Genomic_DNA"/>
</dbReference>
<sequence length="327" mass="36873">MASVDHPPSIDILTIPPRKDSVAKQNNVELANACILSMAEKVKIKVTNNDAAVKLADRSVNDGYLHVDGLHLSKCGTKKLVTNMNLTLRRIAKGDPTRNKPKKKMAKNTEPVQEIPEATKHTGSSNGATDDWLAARSKRSTGKQKRQFNKTQCAPSPTRNLENTRGHCWQCGEENHSHKNCRFLLFYHSIWKSSIPLKIMDSSSKKTLIRRVSESIWKVSDHSHADGNGKRSVKRNDNQNIQKFSSDLAGFVPKLKFLNQSSIVRLWKSRSIRLNKTLIVDRCLPHPFGRALVHIPAIRQELVTIYRRQLEAEILQDEKAISLSDGH</sequence>
<dbReference type="AlphaFoldDB" id="R7T400"/>
<evidence type="ECO:0000256" key="2">
    <source>
        <dbReference type="SAM" id="MobiDB-lite"/>
    </source>
</evidence>
<evidence type="ECO:0000313" key="4">
    <source>
        <dbReference type="EMBL" id="ELT87446.1"/>
    </source>
</evidence>
<feature type="domain" description="CCHC-type" evidence="3">
    <location>
        <begin position="168"/>
        <end position="182"/>
    </location>
</feature>
<dbReference type="GO" id="GO:0008270">
    <property type="term" value="F:zinc ion binding"/>
    <property type="evidence" value="ECO:0007669"/>
    <property type="project" value="UniProtKB-KW"/>
</dbReference>
<reference evidence="6" key="1">
    <citation type="submission" date="2012-12" db="EMBL/GenBank/DDBJ databases">
        <authorList>
            <person name="Hellsten U."/>
            <person name="Grimwood J."/>
            <person name="Chapman J.A."/>
            <person name="Shapiro H."/>
            <person name="Aerts A."/>
            <person name="Otillar R.P."/>
            <person name="Terry A.Y."/>
            <person name="Boore J.L."/>
            <person name="Simakov O."/>
            <person name="Marletaz F."/>
            <person name="Cho S.-J."/>
            <person name="Edsinger-Gonzales E."/>
            <person name="Havlak P."/>
            <person name="Kuo D.-H."/>
            <person name="Larsson T."/>
            <person name="Lv J."/>
            <person name="Arendt D."/>
            <person name="Savage R."/>
            <person name="Osoegawa K."/>
            <person name="de Jong P."/>
            <person name="Lindberg D.R."/>
            <person name="Seaver E.C."/>
            <person name="Weisblat D.A."/>
            <person name="Putnam N.H."/>
            <person name="Grigoriev I.V."/>
            <person name="Rokhsar D.S."/>
        </authorList>
    </citation>
    <scope>NUCLEOTIDE SEQUENCE</scope>
    <source>
        <strain evidence="6">I ESC-2004</strain>
    </source>
</reference>
<keyword evidence="1" id="KW-0863">Zinc-finger</keyword>
<keyword evidence="1" id="KW-0479">Metal-binding</keyword>
<reference evidence="5" key="3">
    <citation type="submission" date="2015-06" db="UniProtKB">
        <authorList>
            <consortium name="EnsemblMetazoa"/>
        </authorList>
    </citation>
    <scope>IDENTIFICATION</scope>
</reference>